<evidence type="ECO:0000313" key="3">
    <source>
        <dbReference type="Proteomes" id="UP000000662"/>
    </source>
</evidence>
<accession>Q0B2M4</accession>
<reference evidence="2" key="1">
    <citation type="submission" date="2006-08" db="EMBL/GenBank/DDBJ databases">
        <title>Complete sequence of Chromosome 3 of Burkholderia cepacia AMMD.</title>
        <authorList>
            <consortium name="US DOE Joint Genome Institute"/>
            <person name="Copeland A."/>
            <person name="Lucas S."/>
            <person name="Lapidus A."/>
            <person name="Barry K."/>
            <person name="Detter J.C."/>
            <person name="Glavina del Rio T."/>
            <person name="Hammon N."/>
            <person name="Israni S."/>
            <person name="Pitluck S."/>
            <person name="Bruce D."/>
            <person name="Chain P."/>
            <person name="Malfatti S."/>
            <person name="Shin M."/>
            <person name="Vergez L."/>
            <person name="Schmutz J."/>
            <person name="Larimer F."/>
            <person name="Land M."/>
            <person name="Hauser L."/>
            <person name="Kyrpides N."/>
            <person name="Kim E."/>
            <person name="Parke J."/>
            <person name="Coenye T."/>
            <person name="Konstantinidis K."/>
            <person name="Ramette A."/>
            <person name="Tiedje J."/>
            <person name="Richardson P."/>
        </authorList>
    </citation>
    <scope>NUCLEOTIDE SEQUENCE</scope>
    <source>
        <strain evidence="2">AMMD</strain>
    </source>
</reference>
<evidence type="ECO:0000313" key="2">
    <source>
        <dbReference type="EMBL" id="ABI91599.1"/>
    </source>
</evidence>
<dbReference type="EMBL" id="CP000442">
    <property type="protein sequence ID" value="ABI91599.1"/>
    <property type="molecule type" value="Genomic_DNA"/>
</dbReference>
<dbReference type="KEGG" id="bam:Bamb_6055"/>
<protein>
    <recommendedName>
        <fullName evidence="4">N-acetyltransferase domain-containing protein</fullName>
    </recommendedName>
</protein>
<name>Q0B2M4_BURCM</name>
<dbReference type="eggNOG" id="COG1670">
    <property type="taxonomic scope" value="Bacteria"/>
</dbReference>
<feature type="region of interest" description="Disordered" evidence="1">
    <location>
        <begin position="1"/>
        <end position="30"/>
    </location>
</feature>
<dbReference type="Gene3D" id="3.40.630.30">
    <property type="match status" value="1"/>
</dbReference>
<dbReference type="AlphaFoldDB" id="Q0B2M4"/>
<dbReference type="InterPro" id="IPR016181">
    <property type="entry name" value="Acyl_CoA_acyltransferase"/>
</dbReference>
<organism evidence="2 3">
    <name type="scientific">Burkholderia ambifaria (strain ATCC BAA-244 / DSM 16087 / CCUG 44356 / LMG 19182 / AMMD)</name>
    <name type="common">Burkholderia cepacia (strain AMMD)</name>
    <dbReference type="NCBI Taxonomy" id="339670"/>
    <lineage>
        <taxon>Bacteria</taxon>
        <taxon>Pseudomonadati</taxon>
        <taxon>Pseudomonadota</taxon>
        <taxon>Betaproteobacteria</taxon>
        <taxon>Burkholderiales</taxon>
        <taxon>Burkholderiaceae</taxon>
        <taxon>Burkholderia</taxon>
        <taxon>Burkholderia cepacia complex</taxon>
    </lineage>
</organism>
<feature type="compositionally biased region" description="Basic residues" evidence="1">
    <location>
        <begin position="17"/>
        <end position="30"/>
    </location>
</feature>
<proteinExistence type="predicted"/>
<dbReference type="SUPFAM" id="SSF55729">
    <property type="entry name" value="Acyl-CoA N-acyltransferases (Nat)"/>
    <property type="match status" value="1"/>
</dbReference>
<sequence length="244" mass="27079">MSASSRQTDWPAASRHGPTRARKARSTAVKRQRERGVIDVADIEVRDFDSADIDGFIAYWYDSGDSHLIEMGVDPARLPGRRQMRDMLALNIERDTRADTPRNAILSVALKGQTVGVHELTHLEPRAGAAPGQYVSGVMHAHIWSPEHRRLGIGIVSYVKAMAAFFARFSLDSIRFESPADNVGANRVKTRLGIDAQGEGVFDLPILRTPLRTVRYCVARDQLPAITARMEALWEARRHTGSPA</sequence>
<evidence type="ECO:0008006" key="4">
    <source>
        <dbReference type="Google" id="ProtNLM"/>
    </source>
</evidence>
<keyword evidence="3" id="KW-1185">Reference proteome</keyword>
<dbReference type="Proteomes" id="UP000000662">
    <property type="component" value="Chromosome 3"/>
</dbReference>
<gene>
    <name evidence="2" type="ordered locus">Bamb_6055</name>
</gene>
<evidence type="ECO:0000256" key="1">
    <source>
        <dbReference type="SAM" id="MobiDB-lite"/>
    </source>
</evidence>